<dbReference type="AlphaFoldDB" id="A0A409WAC0"/>
<gene>
    <name evidence="2" type="ORF">CVT26_016222</name>
</gene>
<organism evidence="2 3">
    <name type="scientific">Gymnopilus dilepis</name>
    <dbReference type="NCBI Taxonomy" id="231916"/>
    <lineage>
        <taxon>Eukaryota</taxon>
        <taxon>Fungi</taxon>
        <taxon>Dikarya</taxon>
        <taxon>Basidiomycota</taxon>
        <taxon>Agaricomycotina</taxon>
        <taxon>Agaricomycetes</taxon>
        <taxon>Agaricomycetidae</taxon>
        <taxon>Agaricales</taxon>
        <taxon>Agaricineae</taxon>
        <taxon>Hymenogastraceae</taxon>
        <taxon>Gymnopilus</taxon>
    </lineage>
</organism>
<feature type="compositionally biased region" description="Low complexity" evidence="1">
    <location>
        <begin position="934"/>
        <end position="944"/>
    </location>
</feature>
<proteinExistence type="predicted"/>
<feature type="compositionally biased region" description="Polar residues" evidence="1">
    <location>
        <begin position="859"/>
        <end position="873"/>
    </location>
</feature>
<dbReference type="EMBL" id="NHYE01005259">
    <property type="protein sequence ID" value="PPQ75448.1"/>
    <property type="molecule type" value="Genomic_DNA"/>
</dbReference>
<feature type="compositionally biased region" description="Polar residues" evidence="1">
    <location>
        <begin position="1012"/>
        <end position="1026"/>
    </location>
</feature>
<feature type="region of interest" description="Disordered" evidence="1">
    <location>
        <begin position="767"/>
        <end position="797"/>
    </location>
</feature>
<accession>A0A409WAC0</accession>
<dbReference type="Proteomes" id="UP000284706">
    <property type="component" value="Unassembled WGS sequence"/>
</dbReference>
<protein>
    <submittedName>
        <fullName evidence="2">Uncharacterized protein</fullName>
    </submittedName>
</protein>
<reference evidence="2 3" key="1">
    <citation type="journal article" date="2018" name="Evol. Lett.">
        <title>Horizontal gene cluster transfer increased hallucinogenic mushroom diversity.</title>
        <authorList>
            <person name="Reynolds H.T."/>
            <person name="Vijayakumar V."/>
            <person name="Gluck-Thaler E."/>
            <person name="Korotkin H.B."/>
            <person name="Matheny P.B."/>
            <person name="Slot J.C."/>
        </authorList>
    </citation>
    <scope>NUCLEOTIDE SEQUENCE [LARGE SCALE GENOMIC DNA]</scope>
    <source>
        <strain evidence="2 3">SRW20</strain>
    </source>
</reference>
<feature type="compositionally biased region" description="Basic and acidic residues" evidence="1">
    <location>
        <begin position="1092"/>
        <end position="1107"/>
    </location>
</feature>
<feature type="compositionally biased region" description="Polar residues" evidence="1">
    <location>
        <begin position="909"/>
        <end position="918"/>
    </location>
</feature>
<feature type="region of interest" description="Disordered" evidence="1">
    <location>
        <begin position="813"/>
        <end position="1041"/>
    </location>
</feature>
<feature type="compositionally biased region" description="Low complexity" evidence="1">
    <location>
        <begin position="784"/>
        <end position="797"/>
    </location>
</feature>
<name>A0A409WAC0_9AGAR</name>
<evidence type="ECO:0000313" key="2">
    <source>
        <dbReference type="EMBL" id="PPQ75448.1"/>
    </source>
</evidence>
<keyword evidence="3" id="KW-1185">Reference proteome</keyword>
<dbReference type="InParanoid" id="A0A409WAC0"/>
<sequence>MVIPSDADSGDSFLEDNLSARSRVLYNQDLLHLILSSFCPMVPASLSLPSLEFFTRSIPLQLPAAPALLSAALTSKFFFSSAVRLLWYESTLTLLLRVIPILAKDEEGYHLTDVVKEEHLRRLDMYAQNIKQLYISSELFPTEIYEIISRLRPTLLSALRMLNLSLSDRSFLQNTGSLLVAKSPSRLFALKVAPMTSTSEVMVANLLENLSPDALQWLNLGGRLTNISLSLLPRFRRLSNLFLELQLTIDVDVLDLCSKVPNLERLSLFCHPDVHFQAASSAVEFVSLRSLSLQTTTHLVTKLLGMFQVVRMPSLSSLTVVFSVSPAPYAEVVQCVKRCIEIGQSSSLGSLAIMGHINTSWLVVKSVHAIDTLTELKIDVLSLVVSDEDVLQYLEQTRSHILKELTIQCPLGGSLEGAMTPLALGIIARNCPNLEALSIAVRLKVDKVSLSLLENEMETLPSYHCPAKSFVLRLLQRFQGQLHPHKEKYNVVGAAVLSQYIDYCFPELVHFQLSQVKFREDGDIQAEEQDWYLGLQKMTMVKRPKSPDVVEEGRYFTVYQPYPLNVNMLIEEDQIRCAQWIAECIGPQHLLVIYHKPTARGMILLEISKTFARDERLLGEHRWRDMLKDPSNEEKSRVSQVFYCFYNTSRAAQKDGWKAIHVKNSWFKDWKPGRGDIRAPYPTTLWCSVPVEDKTNKFLCRPIPREHKAPPPRPQLPVVGSEEWVEIHVAGASSNPWADPIPNSEEDRNPPSLSVVTGNLEEAPYNVTFPRHSPSLDSASGNDSSAPPSATVAAPKAKVAWGKPVPLKQFNAAKQKSGKSPWATMAPAAPPGAKSPLLEDESDGPVNAWAKPLKIPASERSTSKSAVSLSDSPWSAVDLASPWDSPSTYKSVPATAAPELGSEREDNIVVSSNASSSDKAPWGSKANKKQDRIQSQLSSASQSSTKGKAVQQPPSRENKKWADEVEDEYYQTVPDLPTTPAPLFDPNEDSEGEENLEDIANEVLDPWEAAASASTLSSRPHASGSGSHFDRSGNPVVRDDWATVSVDPDEDMQPEENLWIEELPNDKPPELICPTHKTSLCKKGICRDMARLVREQERKQQMDDKKKNGGRSGRGGRGRGKWRDRGGRPGNVNGSQAGESNYED</sequence>
<evidence type="ECO:0000256" key="1">
    <source>
        <dbReference type="SAM" id="MobiDB-lite"/>
    </source>
</evidence>
<feature type="compositionally biased region" description="Acidic residues" evidence="1">
    <location>
        <begin position="986"/>
        <end position="1000"/>
    </location>
</feature>
<evidence type="ECO:0000313" key="3">
    <source>
        <dbReference type="Proteomes" id="UP000284706"/>
    </source>
</evidence>
<feature type="region of interest" description="Disordered" evidence="1">
    <location>
        <begin position="1092"/>
        <end position="1144"/>
    </location>
</feature>
<comment type="caution">
    <text evidence="2">The sequence shown here is derived from an EMBL/GenBank/DDBJ whole genome shotgun (WGS) entry which is preliminary data.</text>
</comment>
<dbReference type="OrthoDB" id="3243413at2759"/>
<feature type="compositionally biased region" description="Polar residues" evidence="1">
    <location>
        <begin position="1132"/>
        <end position="1144"/>
    </location>
</feature>